<accession>A0AAD5Q4D3</accession>
<sequence length="115" mass="13120">MYLYLDRNPLSALPDALGDVSRLQLLTIQSTNISRLPQYLFELRERSPSFKIAAYDSQLCRNQLDNSSELPQFVVCEYPNPYAWNGVFSLQGKDAQRLIHADAALPNDIEWLSAE</sequence>
<evidence type="ECO:0000313" key="1">
    <source>
        <dbReference type="EMBL" id="KAJ0389049.1"/>
    </source>
</evidence>
<dbReference type="AlphaFoldDB" id="A0AAD5Q4D3"/>
<evidence type="ECO:0000313" key="2">
    <source>
        <dbReference type="Proteomes" id="UP001209570"/>
    </source>
</evidence>
<comment type="caution">
    <text evidence="1">The sequence shown here is derived from an EMBL/GenBank/DDBJ whole genome shotgun (WGS) entry which is preliminary data.</text>
</comment>
<dbReference type="SUPFAM" id="SSF52058">
    <property type="entry name" value="L domain-like"/>
    <property type="match status" value="1"/>
</dbReference>
<gene>
    <name evidence="1" type="ORF">P43SY_010721</name>
</gene>
<protein>
    <submittedName>
        <fullName evidence="1">Uncharacterized protein</fullName>
    </submittedName>
</protein>
<dbReference type="EMBL" id="JAKCXM010005102">
    <property type="protein sequence ID" value="KAJ0389049.1"/>
    <property type="molecule type" value="Genomic_DNA"/>
</dbReference>
<dbReference type="InterPro" id="IPR032675">
    <property type="entry name" value="LRR_dom_sf"/>
</dbReference>
<organism evidence="1 2">
    <name type="scientific">Pythium insidiosum</name>
    <name type="common">Pythiosis disease agent</name>
    <dbReference type="NCBI Taxonomy" id="114742"/>
    <lineage>
        <taxon>Eukaryota</taxon>
        <taxon>Sar</taxon>
        <taxon>Stramenopiles</taxon>
        <taxon>Oomycota</taxon>
        <taxon>Peronosporomycetes</taxon>
        <taxon>Pythiales</taxon>
        <taxon>Pythiaceae</taxon>
        <taxon>Pythium</taxon>
    </lineage>
</organism>
<reference evidence="1" key="1">
    <citation type="submission" date="2021-12" db="EMBL/GenBank/DDBJ databases">
        <title>Prjna785345.</title>
        <authorList>
            <person name="Rujirawat T."/>
            <person name="Krajaejun T."/>
        </authorList>
    </citation>
    <scope>NUCLEOTIDE SEQUENCE</scope>
    <source>
        <strain evidence="1">Pi057C3</strain>
    </source>
</reference>
<dbReference type="Gene3D" id="3.80.10.10">
    <property type="entry name" value="Ribonuclease Inhibitor"/>
    <property type="match status" value="1"/>
</dbReference>
<proteinExistence type="predicted"/>
<keyword evidence="2" id="KW-1185">Reference proteome</keyword>
<name>A0AAD5Q4D3_PYTIN</name>
<dbReference type="Proteomes" id="UP001209570">
    <property type="component" value="Unassembled WGS sequence"/>
</dbReference>